<evidence type="ECO:0000256" key="3">
    <source>
        <dbReference type="ARBA" id="ARBA00022588"/>
    </source>
</evidence>
<dbReference type="Proteomes" id="UP000827986">
    <property type="component" value="Unassembled WGS sequence"/>
</dbReference>
<organism evidence="10 11">
    <name type="scientific">Mauremys mutica</name>
    <name type="common">yellowpond turtle</name>
    <dbReference type="NCBI Taxonomy" id="74926"/>
    <lineage>
        <taxon>Eukaryota</taxon>
        <taxon>Metazoa</taxon>
        <taxon>Chordata</taxon>
        <taxon>Craniata</taxon>
        <taxon>Vertebrata</taxon>
        <taxon>Euteleostomi</taxon>
        <taxon>Archelosauria</taxon>
        <taxon>Testudinata</taxon>
        <taxon>Testudines</taxon>
        <taxon>Cryptodira</taxon>
        <taxon>Durocryptodira</taxon>
        <taxon>Testudinoidea</taxon>
        <taxon>Geoemydidae</taxon>
        <taxon>Geoemydinae</taxon>
        <taxon>Mauremys</taxon>
    </lineage>
</organism>
<reference evidence="10" key="1">
    <citation type="submission" date="2021-09" db="EMBL/GenBank/DDBJ databases">
        <title>The genome of Mauremys mutica provides insights into the evolution of semi-aquatic lifestyle.</title>
        <authorList>
            <person name="Gong S."/>
            <person name="Gao Y."/>
        </authorList>
    </citation>
    <scope>NUCLEOTIDE SEQUENCE</scope>
    <source>
        <strain evidence="10">MM-2020</strain>
        <tissue evidence="10">Muscle</tissue>
    </source>
</reference>
<keyword evidence="7" id="KW-0325">Glycoprotein</keyword>
<gene>
    <name evidence="10" type="ORF">KIL84_021491</name>
</gene>
<feature type="domain" description="Fibrinogen C-terminal" evidence="9">
    <location>
        <begin position="253"/>
        <end position="389"/>
    </location>
</feature>
<dbReference type="GO" id="GO:0003823">
    <property type="term" value="F:antigen binding"/>
    <property type="evidence" value="ECO:0007669"/>
    <property type="project" value="TreeGrafter"/>
</dbReference>
<sequence>MVSTCRNPGSPSRRSAQAQWPGPGIGHHWDWGLCLLPHGQGQGLGVDATQPEPGIGACSQELASEAPWLKARAAWPERGVSAQNSTARAGKDTLSCAGGRGPAPPLQRVSWGMVVGGAKLLCLGTMVGSPVYFPGKAPHKGIVPGTSINREAVGEGRAHERTVKMWSVIPALLWLCTWTLVTGDPGTCPEVKVVGLSGAEKLTILQGCPGTPGAAGSPGEKGAPGQPGLRGTVGPPGKAGPKGDRGDHPDPSFLCQNGPKSCKELLSKGEFLSGWHTIYLPDCRPLRVFCDMDTDGGGWLVFQKRMDGSVDFYRTWSAYKKGFGNQLSEFWLGNENLHLLTQDGEFQLRVDLVNFNDSSSFASYRSFKLKGEEDKYELVLGTFLGGSAGEESVSGWRSALRHLERQPAGVWAKAPLSHFYALRIQGCSEAQIRATPGMLYQQTPEGCPAVQSSSESPLHHILWRHPLLSLCHGGPVGPTQCLLQQDLGPCTLREQHKEAKAGERICPIVCVSGRDTTCSTPLRCAYKEIYVRTPRARDGAKHEMG</sequence>
<dbReference type="Pfam" id="PF01391">
    <property type="entry name" value="Collagen"/>
    <property type="match status" value="1"/>
</dbReference>
<keyword evidence="5" id="KW-0391">Immunity</keyword>
<protein>
    <recommendedName>
        <fullName evidence="9">Fibrinogen C-terminal domain-containing protein</fullName>
    </recommendedName>
</protein>
<keyword evidence="6" id="KW-0176">Collagen</keyword>
<evidence type="ECO:0000256" key="8">
    <source>
        <dbReference type="SAM" id="MobiDB-lite"/>
    </source>
</evidence>
<name>A0A9D4ASZ3_9SAUR</name>
<accession>A0A9D4ASZ3</accession>
<dbReference type="GO" id="GO:0097367">
    <property type="term" value="F:carbohydrate derivative binding"/>
    <property type="evidence" value="ECO:0007669"/>
    <property type="project" value="TreeGrafter"/>
</dbReference>
<dbReference type="InterPro" id="IPR036056">
    <property type="entry name" value="Fibrinogen-like_C"/>
</dbReference>
<dbReference type="GO" id="GO:0005581">
    <property type="term" value="C:collagen trimer"/>
    <property type="evidence" value="ECO:0007669"/>
    <property type="project" value="UniProtKB-KW"/>
</dbReference>
<keyword evidence="3" id="KW-0399">Innate immunity</keyword>
<dbReference type="InterPro" id="IPR050373">
    <property type="entry name" value="Fibrinogen_C-term_domain"/>
</dbReference>
<dbReference type="Pfam" id="PF00147">
    <property type="entry name" value="Fibrinogen_C"/>
    <property type="match status" value="1"/>
</dbReference>
<evidence type="ECO:0000256" key="6">
    <source>
        <dbReference type="ARBA" id="ARBA00023119"/>
    </source>
</evidence>
<evidence type="ECO:0000256" key="1">
    <source>
        <dbReference type="ARBA" id="ARBA00004613"/>
    </source>
</evidence>
<keyword evidence="4" id="KW-0732">Signal</keyword>
<dbReference type="GO" id="GO:0005615">
    <property type="term" value="C:extracellular space"/>
    <property type="evidence" value="ECO:0007669"/>
    <property type="project" value="TreeGrafter"/>
</dbReference>
<comment type="caution">
    <text evidence="10">The sequence shown here is derived from an EMBL/GenBank/DDBJ whole genome shotgun (WGS) entry which is preliminary data.</text>
</comment>
<evidence type="ECO:0000256" key="4">
    <source>
        <dbReference type="ARBA" id="ARBA00022729"/>
    </source>
</evidence>
<evidence type="ECO:0000259" key="9">
    <source>
        <dbReference type="PROSITE" id="PS51406"/>
    </source>
</evidence>
<dbReference type="GO" id="GO:0001867">
    <property type="term" value="P:complement activation, lectin pathway"/>
    <property type="evidence" value="ECO:0007669"/>
    <property type="project" value="TreeGrafter"/>
</dbReference>
<proteinExistence type="predicted"/>
<evidence type="ECO:0000256" key="5">
    <source>
        <dbReference type="ARBA" id="ARBA00022859"/>
    </source>
</evidence>
<keyword evidence="2" id="KW-0964">Secreted</keyword>
<feature type="compositionally biased region" description="Polar residues" evidence="8">
    <location>
        <begin position="1"/>
        <end position="18"/>
    </location>
</feature>
<dbReference type="CDD" id="cd00087">
    <property type="entry name" value="FReD"/>
    <property type="match status" value="1"/>
</dbReference>
<dbReference type="GO" id="GO:0005102">
    <property type="term" value="F:signaling receptor binding"/>
    <property type="evidence" value="ECO:0007669"/>
    <property type="project" value="TreeGrafter"/>
</dbReference>
<feature type="region of interest" description="Disordered" evidence="8">
    <location>
        <begin position="1"/>
        <end position="22"/>
    </location>
</feature>
<dbReference type="Gene3D" id="3.90.215.10">
    <property type="entry name" value="Gamma Fibrinogen, chain A, domain 1"/>
    <property type="match status" value="1"/>
</dbReference>
<evidence type="ECO:0000256" key="7">
    <source>
        <dbReference type="ARBA" id="ARBA00023180"/>
    </source>
</evidence>
<dbReference type="PROSITE" id="PS51406">
    <property type="entry name" value="FIBRINOGEN_C_2"/>
    <property type="match status" value="1"/>
</dbReference>
<dbReference type="NCBIfam" id="NF040941">
    <property type="entry name" value="GGGWT_bact"/>
    <property type="match status" value="1"/>
</dbReference>
<dbReference type="SMART" id="SM00186">
    <property type="entry name" value="FBG"/>
    <property type="match status" value="1"/>
</dbReference>
<dbReference type="InterPro" id="IPR002181">
    <property type="entry name" value="Fibrinogen_a/b/g_C_dom"/>
</dbReference>
<evidence type="ECO:0000256" key="2">
    <source>
        <dbReference type="ARBA" id="ARBA00022525"/>
    </source>
</evidence>
<evidence type="ECO:0000313" key="10">
    <source>
        <dbReference type="EMBL" id="KAH1175077.1"/>
    </source>
</evidence>
<dbReference type="InterPro" id="IPR008160">
    <property type="entry name" value="Collagen"/>
</dbReference>
<dbReference type="InterPro" id="IPR014716">
    <property type="entry name" value="Fibrinogen_a/b/g_C_1"/>
</dbReference>
<keyword evidence="11" id="KW-1185">Reference proteome</keyword>
<dbReference type="PANTHER" id="PTHR19143">
    <property type="entry name" value="FIBRINOGEN/TENASCIN/ANGIOPOEITIN"/>
    <property type="match status" value="1"/>
</dbReference>
<feature type="compositionally biased region" description="Basic and acidic residues" evidence="8">
    <location>
        <begin position="241"/>
        <end position="250"/>
    </location>
</feature>
<feature type="region of interest" description="Disordered" evidence="8">
    <location>
        <begin position="209"/>
        <end position="253"/>
    </location>
</feature>
<dbReference type="AlphaFoldDB" id="A0A9D4ASZ3"/>
<evidence type="ECO:0000313" key="11">
    <source>
        <dbReference type="Proteomes" id="UP000827986"/>
    </source>
</evidence>
<comment type="subcellular location">
    <subcellularLocation>
        <location evidence="1">Secreted</location>
    </subcellularLocation>
</comment>
<dbReference type="SUPFAM" id="SSF56496">
    <property type="entry name" value="Fibrinogen C-terminal domain-like"/>
    <property type="match status" value="1"/>
</dbReference>
<dbReference type="PANTHER" id="PTHR19143:SF433">
    <property type="entry name" value="FICOLIN-2"/>
    <property type="match status" value="1"/>
</dbReference>
<dbReference type="EMBL" id="JAHDVG010000478">
    <property type="protein sequence ID" value="KAH1175077.1"/>
    <property type="molecule type" value="Genomic_DNA"/>
</dbReference>